<evidence type="ECO:0008006" key="3">
    <source>
        <dbReference type="Google" id="ProtNLM"/>
    </source>
</evidence>
<gene>
    <name evidence="1" type="ORF">LG35_06660</name>
</gene>
<sequence>MTTYSTSRKYVAVDTPEGETVVMNGDTLRYGLTPRDMALELGVEPSGKNLARMSRIVYAANSPQTAYGFYDATPEPLSVEIHAADTTYSYRLAAYNSDLFWLNFLSLGIGMFEDRGNDNRYEHPDLYWTGDGYRTFRKNDWTLGVRPRYRSVLKATERRGGRRATRYANSFQKGRVNVSLAFPWLQLYSFSPVSTGIRRNNGGCIGIAAGIEYLYRDKRGIALEASALAGYATIWGPAASIDPPPNEEWSAIHISLAEYFHFRRFTVGYGLNAARNKYTYKPPYPGFGTNYLGDTRLDDRYWAAGIMVAAYINITPKIMFGATYRPTFFQFGTTRPWRYEHSATLDLKFYLFRK</sequence>
<accession>A0ABR4YI45</accession>
<organism evidence="1 2">
    <name type="scientific">Alistipes inops</name>
    <dbReference type="NCBI Taxonomy" id="1501391"/>
    <lineage>
        <taxon>Bacteria</taxon>
        <taxon>Pseudomonadati</taxon>
        <taxon>Bacteroidota</taxon>
        <taxon>Bacteroidia</taxon>
        <taxon>Bacteroidales</taxon>
        <taxon>Rikenellaceae</taxon>
        <taxon>Alistipes</taxon>
    </lineage>
</organism>
<proteinExistence type="predicted"/>
<dbReference type="EMBL" id="JRGF01000007">
    <property type="protein sequence ID" value="KHE41920.1"/>
    <property type="molecule type" value="Genomic_DNA"/>
</dbReference>
<evidence type="ECO:0000313" key="1">
    <source>
        <dbReference type="EMBL" id="KHE41920.1"/>
    </source>
</evidence>
<dbReference type="Proteomes" id="UP000030889">
    <property type="component" value="Unassembled WGS sequence"/>
</dbReference>
<protein>
    <recommendedName>
        <fullName evidence="3">Outer membrane protein beta-barrel domain-containing protein</fullName>
    </recommendedName>
</protein>
<evidence type="ECO:0000313" key="2">
    <source>
        <dbReference type="Proteomes" id="UP000030889"/>
    </source>
</evidence>
<comment type="caution">
    <text evidence="1">The sequence shown here is derived from an EMBL/GenBank/DDBJ whole genome shotgun (WGS) entry which is preliminary data.</text>
</comment>
<name>A0ABR4YI45_9BACT</name>
<reference evidence="1 2" key="1">
    <citation type="submission" date="2014-09" db="EMBL/GenBank/DDBJ databases">
        <title>Alistipes sp. 627, sp. nov., a novel member of the family Rikenellaceae isolated from human faeces.</title>
        <authorList>
            <person name="Shkoporov A.N."/>
            <person name="Chaplin A.V."/>
            <person name="Motuzova O.V."/>
            <person name="Kafarskaia L.I."/>
            <person name="Khokhlova E.V."/>
            <person name="Efimov B.A."/>
        </authorList>
    </citation>
    <scope>NUCLEOTIDE SEQUENCE [LARGE SCALE GENOMIC DNA]</scope>
    <source>
        <strain evidence="1 2">627</strain>
    </source>
</reference>
<keyword evidence="2" id="KW-1185">Reference proteome</keyword>